<dbReference type="EC" id="2.1.1.-" evidence="4"/>
<dbReference type="InterPro" id="IPR002941">
    <property type="entry name" value="DNA_methylase_N4/N6"/>
</dbReference>
<protein>
    <recommendedName>
        <fullName evidence="4">Methyltransferase</fullName>
        <ecNumber evidence="4">2.1.1.-</ecNumber>
    </recommendedName>
</protein>
<gene>
    <name evidence="6" type="ORF">DB32_008908</name>
</gene>
<dbReference type="PRINTS" id="PR00508">
    <property type="entry name" value="S21N4MTFRASE"/>
</dbReference>
<proteinExistence type="inferred from homology"/>
<evidence type="ECO:0000313" key="7">
    <source>
        <dbReference type="Proteomes" id="UP000034883"/>
    </source>
</evidence>
<dbReference type="OrthoDB" id="9800801at2"/>
<dbReference type="PANTHER" id="PTHR13370:SF3">
    <property type="entry name" value="TRNA (GUANINE(10)-N2)-METHYLTRANSFERASE HOMOLOG"/>
    <property type="match status" value="1"/>
</dbReference>
<comment type="similarity">
    <text evidence="1 4">Belongs to the N(4)/N(6)-methyltransferase family.</text>
</comment>
<evidence type="ECO:0000256" key="3">
    <source>
        <dbReference type="ARBA" id="ARBA00022679"/>
    </source>
</evidence>
<dbReference type="Gene3D" id="3.40.50.150">
    <property type="entry name" value="Vaccinia Virus protein VP39"/>
    <property type="match status" value="1"/>
</dbReference>
<dbReference type="GO" id="GO:0005737">
    <property type="term" value="C:cytoplasm"/>
    <property type="evidence" value="ECO:0007669"/>
    <property type="project" value="TreeGrafter"/>
</dbReference>
<dbReference type="PANTHER" id="PTHR13370">
    <property type="entry name" value="RNA METHYLASE-RELATED"/>
    <property type="match status" value="1"/>
</dbReference>
<dbReference type="AlphaFoldDB" id="A0A0F6SI86"/>
<dbReference type="EMBL" id="CP011125">
    <property type="protein sequence ID" value="AKF11759.1"/>
    <property type="molecule type" value="Genomic_DNA"/>
</dbReference>
<dbReference type="GO" id="GO:0009007">
    <property type="term" value="F:site-specific DNA-methyltransferase (adenine-specific) activity"/>
    <property type="evidence" value="ECO:0007669"/>
    <property type="project" value="TreeGrafter"/>
</dbReference>
<evidence type="ECO:0000256" key="4">
    <source>
        <dbReference type="RuleBase" id="RU362026"/>
    </source>
</evidence>
<dbReference type="InterPro" id="IPR001091">
    <property type="entry name" value="RM_Methyltransferase"/>
</dbReference>
<dbReference type="InterPro" id="IPR029063">
    <property type="entry name" value="SAM-dependent_MTases_sf"/>
</dbReference>
<organism evidence="6 7">
    <name type="scientific">Sandaracinus amylolyticus</name>
    <dbReference type="NCBI Taxonomy" id="927083"/>
    <lineage>
        <taxon>Bacteria</taxon>
        <taxon>Pseudomonadati</taxon>
        <taxon>Myxococcota</taxon>
        <taxon>Polyangia</taxon>
        <taxon>Polyangiales</taxon>
        <taxon>Sandaracinaceae</taxon>
        <taxon>Sandaracinus</taxon>
    </lineage>
</organism>
<keyword evidence="3 6" id="KW-0808">Transferase</keyword>
<evidence type="ECO:0000313" key="6">
    <source>
        <dbReference type="EMBL" id="AKF11759.1"/>
    </source>
</evidence>
<dbReference type="PROSITE" id="PS00092">
    <property type="entry name" value="N6_MTASE"/>
    <property type="match status" value="1"/>
</dbReference>
<dbReference type="GO" id="GO:0008170">
    <property type="term" value="F:N-methyltransferase activity"/>
    <property type="evidence" value="ECO:0007669"/>
    <property type="project" value="InterPro"/>
</dbReference>
<evidence type="ECO:0000259" key="5">
    <source>
        <dbReference type="Pfam" id="PF01555"/>
    </source>
</evidence>
<dbReference type="Pfam" id="PF01555">
    <property type="entry name" value="N6_N4_Mtase"/>
    <property type="match status" value="1"/>
</dbReference>
<feature type="domain" description="DNA methylase N-4/N-6" evidence="5">
    <location>
        <begin position="34"/>
        <end position="228"/>
    </location>
</feature>
<dbReference type="SUPFAM" id="SSF53335">
    <property type="entry name" value="S-adenosyl-L-methionine-dependent methyltransferases"/>
    <property type="match status" value="1"/>
</dbReference>
<reference evidence="6 7" key="1">
    <citation type="submission" date="2015-03" db="EMBL/GenBank/DDBJ databases">
        <title>Genome assembly of Sandaracinus amylolyticus DSM 53668.</title>
        <authorList>
            <person name="Sharma G."/>
            <person name="Subramanian S."/>
        </authorList>
    </citation>
    <scope>NUCLEOTIDE SEQUENCE [LARGE SCALE GENOMIC DNA]</scope>
    <source>
        <strain evidence="6 7">DSM 53668</strain>
    </source>
</reference>
<dbReference type="Proteomes" id="UP000034883">
    <property type="component" value="Chromosome"/>
</dbReference>
<name>A0A0F6SI86_9BACT</name>
<evidence type="ECO:0000256" key="1">
    <source>
        <dbReference type="ARBA" id="ARBA00006594"/>
    </source>
</evidence>
<dbReference type="STRING" id="927083.DB32_008908"/>
<keyword evidence="7" id="KW-1185">Reference proteome</keyword>
<keyword evidence="2 6" id="KW-0489">Methyltransferase</keyword>
<dbReference type="REBASE" id="109969">
    <property type="entry name" value="M.Sam53668ORF8908P"/>
</dbReference>
<accession>A0A0F6SI86</accession>
<dbReference type="KEGG" id="samy:DB32_008908"/>
<sequence length="250" mass="28243">MPDPVPEAAVPTASYWLSRLDAVAWLRGLPDASVDLVVTDPPYESLEKHRAVGTTTRLKHSKSSSNDWFTVFPNARFEELFREVHRVMRKNTHFYLFCDQETAFHAKPVGEKVGFKFWKPLIWSKVTMGMGYHYRSTYEMILFFEKGKRRLNDLGISDVIVEKRIHRGYPTEKPVRVNRVLIEQSTAPGEIVIDPFMGTGSAGLAAIEVGRSFWGNDISEKALAIAEERLGTTGATRLGAPPFPRTLLAF</sequence>
<dbReference type="GO" id="GO:0003677">
    <property type="term" value="F:DNA binding"/>
    <property type="evidence" value="ECO:0007669"/>
    <property type="project" value="InterPro"/>
</dbReference>
<evidence type="ECO:0000256" key="2">
    <source>
        <dbReference type="ARBA" id="ARBA00022603"/>
    </source>
</evidence>
<dbReference type="GO" id="GO:0032259">
    <property type="term" value="P:methylation"/>
    <property type="evidence" value="ECO:0007669"/>
    <property type="project" value="UniProtKB-KW"/>
</dbReference>
<dbReference type="InterPro" id="IPR002052">
    <property type="entry name" value="DNA_methylase_N6_adenine_CS"/>
</dbReference>